<dbReference type="Gene3D" id="3.10.129.10">
    <property type="entry name" value="Hotdog Thioesterase"/>
    <property type="match status" value="1"/>
</dbReference>
<dbReference type="PANTHER" id="PTHR47260">
    <property type="entry name" value="UPF0644 PROTEIN PB2B4.06"/>
    <property type="match status" value="1"/>
</dbReference>
<dbReference type="PANTHER" id="PTHR47260:SF3">
    <property type="entry name" value="THIOESTERASE FAMILY PROTEIN (AFU_ORTHOLOGUE AFUA_7G03960)"/>
    <property type="match status" value="1"/>
</dbReference>
<evidence type="ECO:0000313" key="3">
    <source>
        <dbReference type="EMBL" id="EME80279.1"/>
    </source>
</evidence>
<dbReference type="KEGG" id="pfj:MYCFIDRAFT_31325"/>
<dbReference type="OrthoDB" id="506431at2759"/>
<dbReference type="Proteomes" id="UP000016932">
    <property type="component" value="Unassembled WGS sequence"/>
</dbReference>
<dbReference type="EMBL" id="KB446561">
    <property type="protein sequence ID" value="EME80279.1"/>
    <property type="molecule type" value="Genomic_DNA"/>
</dbReference>
<gene>
    <name evidence="3" type="ORF">MYCFIDRAFT_31325</name>
</gene>
<name>M2ZMI0_PSEFD</name>
<protein>
    <recommendedName>
        <fullName evidence="2">Thioesterase domain-containing protein</fullName>
    </recommendedName>
</protein>
<accession>M2ZMI0</accession>
<feature type="compositionally biased region" description="Polar residues" evidence="1">
    <location>
        <begin position="12"/>
        <end position="32"/>
    </location>
</feature>
<organism evidence="3 4">
    <name type="scientific">Pseudocercospora fijiensis (strain CIRAD86)</name>
    <name type="common">Black leaf streak disease fungus</name>
    <name type="synonym">Mycosphaerella fijiensis</name>
    <dbReference type="NCBI Taxonomy" id="383855"/>
    <lineage>
        <taxon>Eukaryota</taxon>
        <taxon>Fungi</taxon>
        <taxon>Dikarya</taxon>
        <taxon>Ascomycota</taxon>
        <taxon>Pezizomycotina</taxon>
        <taxon>Dothideomycetes</taxon>
        <taxon>Dothideomycetidae</taxon>
        <taxon>Mycosphaerellales</taxon>
        <taxon>Mycosphaerellaceae</taxon>
        <taxon>Pseudocercospora</taxon>
    </lineage>
</organism>
<dbReference type="HOGENOM" id="CLU_052827_4_2_1"/>
<dbReference type="Pfam" id="PF03061">
    <property type="entry name" value="4HBT"/>
    <property type="match status" value="1"/>
</dbReference>
<dbReference type="InterPro" id="IPR029069">
    <property type="entry name" value="HotDog_dom_sf"/>
</dbReference>
<dbReference type="VEuPathDB" id="FungiDB:MYCFIDRAFT_31325"/>
<feature type="compositionally biased region" description="Polar residues" evidence="1">
    <location>
        <begin position="47"/>
        <end position="56"/>
    </location>
</feature>
<dbReference type="InterPro" id="IPR006683">
    <property type="entry name" value="Thioestr_dom"/>
</dbReference>
<sequence length="230" mass="25308">MRGVQRNHRLSAFTNQYQKKAQPRNSTQTSPAWPTKAPGLPPKCPKNVSTTSNSIHGSKKILSDPSCKEIPFQSRTIPRNSSIHSLFNRTLATLDTLRACQAFLWIRDCRENETPDSDDGKRKKECLLLASMGRGLDGHPGMAHGGTIATLFDEGLSLAGALQVLEKAFVTGQSTIKYKAAVSTPGIVLVRCWCGRFEGRKAWVKGTMEDGEGKVYAEAESLFIMVKEKL</sequence>
<feature type="region of interest" description="Disordered" evidence="1">
    <location>
        <begin position="1"/>
        <end position="62"/>
    </location>
</feature>
<dbReference type="GeneID" id="19338796"/>
<dbReference type="InterPro" id="IPR052061">
    <property type="entry name" value="PTE-AB_protein"/>
</dbReference>
<dbReference type="RefSeq" id="XP_007928776.1">
    <property type="nucleotide sequence ID" value="XM_007930585.1"/>
</dbReference>
<dbReference type="CDD" id="cd03443">
    <property type="entry name" value="PaaI_thioesterase"/>
    <property type="match status" value="1"/>
</dbReference>
<evidence type="ECO:0000313" key="4">
    <source>
        <dbReference type="Proteomes" id="UP000016932"/>
    </source>
</evidence>
<dbReference type="SUPFAM" id="SSF54637">
    <property type="entry name" value="Thioesterase/thiol ester dehydrase-isomerase"/>
    <property type="match status" value="1"/>
</dbReference>
<feature type="domain" description="Thioesterase" evidence="2">
    <location>
        <begin position="141"/>
        <end position="215"/>
    </location>
</feature>
<reference evidence="3 4" key="1">
    <citation type="journal article" date="2012" name="PLoS Pathog.">
        <title>Diverse lifestyles and strategies of plant pathogenesis encoded in the genomes of eighteen Dothideomycetes fungi.</title>
        <authorList>
            <person name="Ohm R.A."/>
            <person name="Feau N."/>
            <person name="Henrissat B."/>
            <person name="Schoch C.L."/>
            <person name="Horwitz B.A."/>
            <person name="Barry K.W."/>
            <person name="Condon B.J."/>
            <person name="Copeland A.C."/>
            <person name="Dhillon B."/>
            <person name="Glaser F."/>
            <person name="Hesse C.N."/>
            <person name="Kosti I."/>
            <person name="LaButti K."/>
            <person name="Lindquist E.A."/>
            <person name="Lucas S."/>
            <person name="Salamov A.A."/>
            <person name="Bradshaw R.E."/>
            <person name="Ciuffetti L."/>
            <person name="Hamelin R.C."/>
            <person name="Kema G.H.J."/>
            <person name="Lawrence C."/>
            <person name="Scott J.A."/>
            <person name="Spatafora J.W."/>
            <person name="Turgeon B.G."/>
            <person name="de Wit P.J.G.M."/>
            <person name="Zhong S."/>
            <person name="Goodwin S.B."/>
            <person name="Grigoriev I.V."/>
        </authorList>
    </citation>
    <scope>NUCLEOTIDE SEQUENCE [LARGE SCALE GENOMIC DNA]</scope>
    <source>
        <strain evidence="3 4">CIRAD86</strain>
    </source>
</reference>
<evidence type="ECO:0000256" key="1">
    <source>
        <dbReference type="SAM" id="MobiDB-lite"/>
    </source>
</evidence>
<dbReference type="AlphaFoldDB" id="M2ZMI0"/>
<evidence type="ECO:0000259" key="2">
    <source>
        <dbReference type="Pfam" id="PF03061"/>
    </source>
</evidence>
<keyword evidence="4" id="KW-1185">Reference proteome</keyword>
<proteinExistence type="predicted"/>
<dbReference type="eggNOG" id="ENOG502SCNK">
    <property type="taxonomic scope" value="Eukaryota"/>
</dbReference>